<name>A0A1G2P3R5_9BACT</name>
<organism evidence="2 3">
    <name type="scientific">Candidatus Taylorbacteria bacterium RIFCSPLOWO2_12_FULL_43_20</name>
    <dbReference type="NCBI Taxonomy" id="1802332"/>
    <lineage>
        <taxon>Bacteria</taxon>
        <taxon>Candidatus Tayloriibacteriota</taxon>
    </lineage>
</organism>
<gene>
    <name evidence="2" type="ORF">A3G52_02025</name>
</gene>
<keyword evidence="1" id="KW-0472">Membrane</keyword>
<keyword evidence="1" id="KW-1133">Transmembrane helix</keyword>
<feature type="transmembrane region" description="Helical" evidence="1">
    <location>
        <begin position="150"/>
        <end position="175"/>
    </location>
</feature>
<protein>
    <submittedName>
        <fullName evidence="2">Uncharacterized protein</fullName>
    </submittedName>
</protein>
<feature type="transmembrane region" description="Helical" evidence="1">
    <location>
        <begin position="54"/>
        <end position="79"/>
    </location>
</feature>
<feature type="transmembrane region" description="Helical" evidence="1">
    <location>
        <begin position="91"/>
        <end position="111"/>
    </location>
</feature>
<sequence length="186" mass="21586">MDIEKWVDDQINQPEKHRAKMPKEMKVRISSIIFSVCLYLSFHFLLILDNDLELFFKIPFVILGAAVSILIGILINNLWNRYPYFIKGGVYGGYLAIMFILFAYLCIFFSYFSYDQYAGLGCIAFFAFGPAFISATLMDFIQPMFNYDWIYIEVYSVIYSIPLFIVIGIIIGQIIKISNHKKEPTV</sequence>
<reference evidence="2 3" key="1">
    <citation type="journal article" date="2016" name="Nat. Commun.">
        <title>Thousands of microbial genomes shed light on interconnected biogeochemical processes in an aquifer system.</title>
        <authorList>
            <person name="Anantharaman K."/>
            <person name="Brown C.T."/>
            <person name="Hug L.A."/>
            <person name="Sharon I."/>
            <person name="Castelle C.J."/>
            <person name="Probst A.J."/>
            <person name="Thomas B.C."/>
            <person name="Singh A."/>
            <person name="Wilkins M.J."/>
            <person name="Karaoz U."/>
            <person name="Brodie E.L."/>
            <person name="Williams K.H."/>
            <person name="Hubbard S.S."/>
            <person name="Banfield J.F."/>
        </authorList>
    </citation>
    <scope>NUCLEOTIDE SEQUENCE [LARGE SCALE GENOMIC DNA]</scope>
</reference>
<dbReference type="AlphaFoldDB" id="A0A1G2P3R5"/>
<feature type="transmembrane region" description="Helical" evidence="1">
    <location>
        <begin position="117"/>
        <end position="138"/>
    </location>
</feature>
<feature type="transmembrane region" description="Helical" evidence="1">
    <location>
        <begin position="27"/>
        <end position="48"/>
    </location>
</feature>
<evidence type="ECO:0000256" key="1">
    <source>
        <dbReference type="SAM" id="Phobius"/>
    </source>
</evidence>
<comment type="caution">
    <text evidence="2">The sequence shown here is derived from an EMBL/GenBank/DDBJ whole genome shotgun (WGS) entry which is preliminary data.</text>
</comment>
<evidence type="ECO:0000313" key="2">
    <source>
        <dbReference type="EMBL" id="OHA42997.1"/>
    </source>
</evidence>
<accession>A0A1G2P3R5</accession>
<evidence type="ECO:0000313" key="3">
    <source>
        <dbReference type="Proteomes" id="UP000177269"/>
    </source>
</evidence>
<dbReference type="EMBL" id="MHSK01000002">
    <property type="protein sequence ID" value="OHA42997.1"/>
    <property type="molecule type" value="Genomic_DNA"/>
</dbReference>
<keyword evidence="1" id="KW-0812">Transmembrane</keyword>
<proteinExistence type="predicted"/>
<dbReference type="Proteomes" id="UP000177269">
    <property type="component" value="Unassembled WGS sequence"/>
</dbReference>